<gene>
    <name evidence="9" type="ORF">SAMN05192580_1009</name>
</gene>
<accession>A0A1I6JWT1</accession>
<dbReference type="STRING" id="1166337.SAMN05192580_1009"/>
<dbReference type="RefSeq" id="WP_093311624.1">
    <property type="nucleotide sequence ID" value="NZ_FOZG01000001.1"/>
</dbReference>
<evidence type="ECO:0000313" key="10">
    <source>
        <dbReference type="Proteomes" id="UP000198824"/>
    </source>
</evidence>
<proteinExistence type="predicted"/>
<keyword evidence="4 7" id="KW-1133">Transmembrane helix</keyword>
<feature type="domain" description="Polysaccharide chain length determinant N-terminal" evidence="8">
    <location>
        <begin position="15"/>
        <end position="91"/>
    </location>
</feature>
<comment type="subcellular location">
    <subcellularLocation>
        <location evidence="1">Cell membrane</location>
        <topology evidence="1">Multi-pass membrane protein</topology>
    </subcellularLocation>
</comment>
<feature type="transmembrane region" description="Helical" evidence="7">
    <location>
        <begin position="416"/>
        <end position="436"/>
    </location>
</feature>
<dbReference type="InterPro" id="IPR014345">
    <property type="entry name" value="XrtA_polysacc_chain"/>
</dbReference>
<organism evidence="9 10">
    <name type="scientific">Sphingomonas jatrophae</name>
    <dbReference type="NCBI Taxonomy" id="1166337"/>
    <lineage>
        <taxon>Bacteria</taxon>
        <taxon>Pseudomonadati</taxon>
        <taxon>Pseudomonadota</taxon>
        <taxon>Alphaproteobacteria</taxon>
        <taxon>Sphingomonadales</taxon>
        <taxon>Sphingomonadaceae</taxon>
        <taxon>Sphingomonas</taxon>
    </lineage>
</organism>
<dbReference type="GO" id="GO:0004713">
    <property type="term" value="F:protein tyrosine kinase activity"/>
    <property type="evidence" value="ECO:0007669"/>
    <property type="project" value="TreeGrafter"/>
</dbReference>
<evidence type="ECO:0000259" key="8">
    <source>
        <dbReference type="Pfam" id="PF02706"/>
    </source>
</evidence>
<evidence type="ECO:0000313" key="9">
    <source>
        <dbReference type="EMBL" id="SFR83432.1"/>
    </source>
</evidence>
<dbReference type="InterPro" id="IPR003856">
    <property type="entry name" value="LPS_length_determ_N"/>
</dbReference>
<dbReference type="NCBIfam" id="TIGR03007">
    <property type="entry name" value="pepcterm_ChnLen"/>
    <property type="match status" value="1"/>
</dbReference>
<dbReference type="Proteomes" id="UP000198824">
    <property type="component" value="Unassembled WGS sequence"/>
</dbReference>
<dbReference type="OrthoDB" id="9795292at2"/>
<evidence type="ECO:0000256" key="7">
    <source>
        <dbReference type="SAM" id="Phobius"/>
    </source>
</evidence>
<dbReference type="PANTHER" id="PTHR32309:SF13">
    <property type="entry name" value="FERRIC ENTEROBACTIN TRANSPORT PROTEIN FEPE"/>
    <property type="match status" value="1"/>
</dbReference>
<keyword evidence="6" id="KW-0175">Coiled coil</keyword>
<evidence type="ECO:0000256" key="5">
    <source>
        <dbReference type="ARBA" id="ARBA00023136"/>
    </source>
</evidence>
<dbReference type="PANTHER" id="PTHR32309">
    <property type="entry name" value="TYROSINE-PROTEIN KINASE"/>
    <property type="match status" value="1"/>
</dbReference>
<dbReference type="EMBL" id="FOZG01000001">
    <property type="protein sequence ID" value="SFR83432.1"/>
    <property type="molecule type" value="Genomic_DNA"/>
</dbReference>
<feature type="transmembrane region" description="Helical" evidence="7">
    <location>
        <begin position="20"/>
        <end position="40"/>
    </location>
</feature>
<dbReference type="Pfam" id="PF02706">
    <property type="entry name" value="Wzz"/>
    <property type="match status" value="1"/>
</dbReference>
<feature type="transmembrane region" description="Helical" evidence="7">
    <location>
        <begin position="477"/>
        <end position="500"/>
    </location>
</feature>
<reference evidence="9 10" key="1">
    <citation type="submission" date="2016-10" db="EMBL/GenBank/DDBJ databases">
        <authorList>
            <person name="de Groot N.N."/>
        </authorList>
    </citation>
    <scope>NUCLEOTIDE SEQUENCE [LARGE SCALE GENOMIC DNA]</scope>
    <source>
        <strain evidence="9 10">S5-249</strain>
    </source>
</reference>
<evidence type="ECO:0000256" key="1">
    <source>
        <dbReference type="ARBA" id="ARBA00004651"/>
    </source>
</evidence>
<feature type="coiled-coil region" evidence="6">
    <location>
        <begin position="358"/>
        <end position="385"/>
    </location>
</feature>
<dbReference type="AlphaFoldDB" id="A0A1I6JWT1"/>
<dbReference type="InterPro" id="IPR050445">
    <property type="entry name" value="Bact_polysacc_biosynth/exp"/>
</dbReference>
<keyword evidence="2" id="KW-1003">Cell membrane</keyword>
<dbReference type="GO" id="GO:0005886">
    <property type="term" value="C:plasma membrane"/>
    <property type="evidence" value="ECO:0007669"/>
    <property type="project" value="UniProtKB-SubCell"/>
</dbReference>
<sequence>MGGLINELLIAAHGVWRRRWLALAIAWGVALLGWLVVALIPNSYESRARVFVQMQTLLPGKIGITTGEQQRTIDQVRQTLTSGVNLQKVIRGTDLSQEVHSDADLAAAVEKLSRAITIKAQQDNLFEITARASAGGLSDAQNAKLARAIVQKLIDIFVEENLAGDRDETEQTIRFLDGELARRQAGLDAADRKRAEFESKFMGMLPGSGSLQQRLEQARTEMSSVDMQLIAAQSAASAMSGQLGSTPATIPVPGATTGGGRVAALQGQLADATAKGWTDAHPDVIAIKGQIARLRAAGGDGASGAGSMANPMYASVRAMLAEKQGTVAALQARKAQLAGDMAAFAAKQVEEPEMAAQQAQLNRDYEVLKAQYDKLLQDREDVRLRSEVASKTDAVQFRVIDPPSSPRLPVAPPRPLLLFGVLIVALGAGVAGAFALGQLKTTYTTPEKLAQASGLPVLGAIGEVVTPGRAAAARQRLVWFAGGSGALAACCALLLVVEFVRRGLVA</sequence>
<evidence type="ECO:0000256" key="2">
    <source>
        <dbReference type="ARBA" id="ARBA00022475"/>
    </source>
</evidence>
<keyword evidence="5 7" id="KW-0472">Membrane</keyword>
<evidence type="ECO:0000256" key="3">
    <source>
        <dbReference type="ARBA" id="ARBA00022692"/>
    </source>
</evidence>
<evidence type="ECO:0000256" key="6">
    <source>
        <dbReference type="SAM" id="Coils"/>
    </source>
</evidence>
<keyword evidence="3 7" id="KW-0812">Transmembrane</keyword>
<protein>
    <submittedName>
        <fullName evidence="9">Polysaccharide chain length determinant protein, PEP-CTERM locus subfamily</fullName>
    </submittedName>
</protein>
<evidence type="ECO:0000256" key="4">
    <source>
        <dbReference type="ARBA" id="ARBA00022989"/>
    </source>
</evidence>
<keyword evidence="10" id="KW-1185">Reference proteome</keyword>
<name>A0A1I6JWT1_9SPHN</name>